<dbReference type="InterPro" id="IPR013538">
    <property type="entry name" value="ASHA1/2-like_C"/>
</dbReference>
<protein>
    <submittedName>
        <fullName evidence="3">SRPBCC domain-containing protein</fullName>
    </submittedName>
</protein>
<feature type="domain" description="Activator of Hsp90 ATPase homologue 1/2-like C-terminal" evidence="2">
    <location>
        <begin position="20"/>
        <end position="137"/>
    </location>
</feature>
<reference evidence="3 4" key="1">
    <citation type="submission" date="2020-09" db="EMBL/GenBank/DDBJ databases">
        <title>Biosynthesis of the nuclear factor of activated T cells inhibitor NFAT-133 and its congeners in Streptomyces pactum.</title>
        <authorList>
            <person name="Zhou W."/>
            <person name="Posri P."/>
            <person name="Abugrain M.E."/>
            <person name="Weisberg A.J."/>
            <person name="Chang J.H."/>
            <person name="Mahmud T."/>
        </authorList>
    </citation>
    <scope>NUCLEOTIDE SEQUENCE [LARGE SCALE GENOMIC DNA]</scope>
    <source>
        <strain evidence="3 4">ATCC 27456</strain>
    </source>
</reference>
<accession>A0ABS0NJU6</accession>
<evidence type="ECO:0000259" key="2">
    <source>
        <dbReference type="Pfam" id="PF08327"/>
    </source>
</evidence>
<sequence length="144" mass="15385">MPTGLTKDAGWQIGVARTLDAPLPVVWDFISGPEGLALWLGPGAGLDPRKGARYETADGATGEVRGYRARDRVRVTHRLPGQERETTVQVTVSPAGGDAAAGRTVLRFHQERLADAGERAGRREHWRSVLDAVAAALSPDPAAR</sequence>
<comment type="similarity">
    <text evidence="1">Belongs to the AHA1 family.</text>
</comment>
<name>A0ABS0NJU6_9ACTN</name>
<dbReference type="Pfam" id="PF08327">
    <property type="entry name" value="AHSA1"/>
    <property type="match status" value="1"/>
</dbReference>
<dbReference type="Proteomes" id="UP000807371">
    <property type="component" value="Unassembled WGS sequence"/>
</dbReference>
<comment type="caution">
    <text evidence="3">The sequence shown here is derived from an EMBL/GenBank/DDBJ whole genome shotgun (WGS) entry which is preliminary data.</text>
</comment>
<dbReference type="InterPro" id="IPR023393">
    <property type="entry name" value="START-like_dom_sf"/>
</dbReference>
<gene>
    <name evidence="3" type="ORF">IHE55_11955</name>
</gene>
<dbReference type="RefSeq" id="WP_197991947.1">
    <property type="nucleotide sequence ID" value="NZ_JACYXC010000001.1"/>
</dbReference>
<organism evidence="3 4">
    <name type="scientific">Streptomyces pactum</name>
    <dbReference type="NCBI Taxonomy" id="68249"/>
    <lineage>
        <taxon>Bacteria</taxon>
        <taxon>Bacillati</taxon>
        <taxon>Actinomycetota</taxon>
        <taxon>Actinomycetes</taxon>
        <taxon>Kitasatosporales</taxon>
        <taxon>Streptomycetaceae</taxon>
        <taxon>Streptomyces</taxon>
    </lineage>
</organism>
<proteinExistence type="inferred from homology"/>
<evidence type="ECO:0000313" key="3">
    <source>
        <dbReference type="EMBL" id="MBH5335470.1"/>
    </source>
</evidence>
<evidence type="ECO:0000256" key="1">
    <source>
        <dbReference type="ARBA" id="ARBA00006817"/>
    </source>
</evidence>
<dbReference type="CDD" id="cd07814">
    <property type="entry name" value="SRPBCC_CalC_Aha1-like"/>
    <property type="match status" value="1"/>
</dbReference>
<dbReference type="EMBL" id="JACYXC010000001">
    <property type="protein sequence ID" value="MBH5335470.1"/>
    <property type="molecule type" value="Genomic_DNA"/>
</dbReference>
<evidence type="ECO:0000313" key="4">
    <source>
        <dbReference type="Proteomes" id="UP000807371"/>
    </source>
</evidence>
<dbReference type="Gene3D" id="3.30.530.20">
    <property type="match status" value="1"/>
</dbReference>
<dbReference type="SUPFAM" id="SSF55961">
    <property type="entry name" value="Bet v1-like"/>
    <property type="match status" value="1"/>
</dbReference>
<keyword evidence="4" id="KW-1185">Reference proteome</keyword>